<name>A0AAE6ZTK0_9PSED</name>
<gene>
    <name evidence="1" type="ORF">HGP31_11650</name>
</gene>
<evidence type="ECO:0000313" key="2">
    <source>
        <dbReference type="Proteomes" id="UP000501367"/>
    </source>
</evidence>
<dbReference type="GeneID" id="72194238"/>
<reference evidence="1 2" key="1">
    <citation type="submission" date="2020-04" db="EMBL/GenBank/DDBJ databases">
        <authorList>
            <person name="Yao Y."/>
            <person name="He Z."/>
        </authorList>
    </citation>
    <scope>NUCLEOTIDE SEQUENCE [LARGE SCALE GENOMIC DNA]</scope>
    <source>
        <strain evidence="1 2">CY-1</strain>
    </source>
</reference>
<accession>A0AAE6ZTK0</accession>
<organism evidence="1 2">
    <name type="scientific">Pseudomonas umsongensis</name>
    <dbReference type="NCBI Taxonomy" id="198618"/>
    <lineage>
        <taxon>Bacteria</taxon>
        <taxon>Pseudomonadati</taxon>
        <taxon>Pseudomonadota</taxon>
        <taxon>Gammaproteobacteria</taxon>
        <taxon>Pseudomonadales</taxon>
        <taxon>Pseudomonadaceae</taxon>
        <taxon>Pseudomonas</taxon>
    </lineage>
</organism>
<dbReference type="EMBL" id="CP051487">
    <property type="protein sequence ID" value="QJC78937.1"/>
    <property type="molecule type" value="Genomic_DNA"/>
</dbReference>
<protein>
    <submittedName>
        <fullName evidence="1">Uncharacterized protein</fullName>
    </submittedName>
</protein>
<proteinExistence type="predicted"/>
<sequence>MAHSLQYQIGDSIRIIEAEVARLLDVVDALKEAGSDELSESVLSQAHKILEAAIALRIVGAG</sequence>
<dbReference type="Proteomes" id="UP000501367">
    <property type="component" value="Chromosome"/>
</dbReference>
<dbReference type="RefSeq" id="WP_168757762.1">
    <property type="nucleotide sequence ID" value="NZ_CP051487.1"/>
</dbReference>
<dbReference type="KEGG" id="pum:HGP31_11650"/>
<evidence type="ECO:0000313" key="1">
    <source>
        <dbReference type="EMBL" id="QJC78937.1"/>
    </source>
</evidence>
<dbReference type="AlphaFoldDB" id="A0AAE6ZTK0"/>